<dbReference type="InterPro" id="IPR006311">
    <property type="entry name" value="TAT_signal"/>
</dbReference>
<keyword evidence="2" id="KW-1185">Reference proteome</keyword>
<proteinExistence type="predicted"/>
<sequence>MQRRTFLKVTGGGATAAATGIGAVALSGSAAASSSGSFTAENASVTNHDGEVSKVTATPTGSVSWSNFDEDVTTVDITIDSRILSSDQSSVLRGWEQVYHNAFALDGYADHSKSFSGQSLGTITLYGGDSGRPADAFDEPDDGASNDVVVQLRVSINLLGGDGNLADPQDEATIVDDQIKFRATATNAEATSAASGSFKTDMS</sequence>
<reference evidence="1 2" key="1">
    <citation type="submission" date="2017-09" db="EMBL/GenBank/DDBJ databases">
        <authorList>
            <person name="Ehlers B."/>
            <person name="Leendertz F.H."/>
        </authorList>
    </citation>
    <scope>NUCLEOTIDE SEQUENCE [LARGE SCALE GENOMIC DNA]</scope>
    <source>
        <strain evidence="1 2">DSM 27208</strain>
    </source>
</reference>
<dbReference type="AlphaFoldDB" id="A0A285P578"/>
<accession>A0A285P578</accession>
<dbReference type="Proteomes" id="UP000219453">
    <property type="component" value="Unassembled WGS sequence"/>
</dbReference>
<evidence type="ECO:0000313" key="2">
    <source>
        <dbReference type="Proteomes" id="UP000219453"/>
    </source>
</evidence>
<dbReference type="EMBL" id="OBEJ01000004">
    <property type="protein sequence ID" value="SNZ16892.1"/>
    <property type="molecule type" value="Genomic_DNA"/>
</dbReference>
<organism evidence="1 2">
    <name type="scientific">Natronoarchaeum philippinense</name>
    <dbReference type="NCBI Taxonomy" id="558529"/>
    <lineage>
        <taxon>Archaea</taxon>
        <taxon>Methanobacteriati</taxon>
        <taxon>Methanobacteriota</taxon>
        <taxon>Stenosarchaea group</taxon>
        <taxon>Halobacteria</taxon>
        <taxon>Halobacteriales</taxon>
        <taxon>Natronoarchaeaceae</taxon>
    </lineage>
</organism>
<protein>
    <submittedName>
        <fullName evidence="1">Uncharacterized protein</fullName>
    </submittedName>
</protein>
<dbReference type="RefSeq" id="WP_097009707.1">
    <property type="nucleotide sequence ID" value="NZ_OBEJ01000004.1"/>
</dbReference>
<name>A0A285P578_NATPI</name>
<evidence type="ECO:0000313" key="1">
    <source>
        <dbReference type="EMBL" id="SNZ16892.1"/>
    </source>
</evidence>
<dbReference type="PROSITE" id="PS51318">
    <property type="entry name" value="TAT"/>
    <property type="match status" value="1"/>
</dbReference>
<gene>
    <name evidence="1" type="ORF">SAMN06269185_2802</name>
</gene>